<dbReference type="InterPro" id="IPR030616">
    <property type="entry name" value="Aur-like"/>
</dbReference>
<evidence type="ECO:0000256" key="6">
    <source>
        <dbReference type="ARBA" id="ARBA00023157"/>
    </source>
</evidence>
<keyword evidence="13" id="KW-0732">Signal</keyword>
<dbReference type="SUPFAM" id="SSF57424">
    <property type="entry name" value="LDL receptor-like module"/>
    <property type="match status" value="4"/>
</dbReference>
<dbReference type="InterPro" id="IPR002172">
    <property type="entry name" value="LDrepeatLR_classA_rpt"/>
</dbReference>
<dbReference type="SMART" id="SM00192">
    <property type="entry name" value="LDLa"/>
    <property type="match status" value="4"/>
</dbReference>
<evidence type="ECO:0000256" key="11">
    <source>
        <dbReference type="PROSITE-ProRule" id="PRU10141"/>
    </source>
</evidence>
<dbReference type="GO" id="GO:0005524">
    <property type="term" value="F:ATP binding"/>
    <property type="evidence" value="ECO:0007669"/>
    <property type="project" value="UniProtKB-UniRule"/>
</dbReference>
<evidence type="ECO:0000259" key="14">
    <source>
        <dbReference type="PROSITE" id="PS50011"/>
    </source>
</evidence>
<dbReference type="Pfam" id="PF00069">
    <property type="entry name" value="Pkinase"/>
    <property type="match status" value="1"/>
</dbReference>
<evidence type="ECO:0000256" key="12">
    <source>
        <dbReference type="RuleBase" id="RU367134"/>
    </source>
</evidence>
<feature type="disulfide bond" evidence="10">
    <location>
        <begin position="82"/>
        <end position="97"/>
    </location>
</feature>
<dbReference type="GO" id="GO:0004674">
    <property type="term" value="F:protein serine/threonine kinase activity"/>
    <property type="evidence" value="ECO:0007669"/>
    <property type="project" value="UniProtKB-KW"/>
</dbReference>
<keyword evidence="4 12" id="KW-0418">Kinase</keyword>
<evidence type="ECO:0000256" key="3">
    <source>
        <dbReference type="ARBA" id="ARBA00022741"/>
    </source>
</evidence>
<keyword evidence="2 12" id="KW-0808">Transferase</keyword>
<comment type="caution">
    <text evidence="15">The sequence shown here is derived from an EMBL/GenBank/DDBJ whole genome shotgun (WGS) entry which is preliminary data.</text>
</comment>
<dbReference type="EMBL" id="CAJNOU010003268">
    <property type="protein sequence ID" value="CAF1381000.1"/>
    <property type="molecule type" value="Genomic_DNA"/>
</dbReference>
<keyword evidence="5 9" id="KW-0067">ATP-binding</keyword>
<dbReference type="Pfam" id="PF00057">
    <property type="entry name" value="Ldl_recept_a"/>
    <property type="match status" value="4"/>
</dbReference>
<evidence type="ECO:0000256" key="9">
    <source>
        <dbReference type="PIRSR" id="PIRSR630616-2"/>
    </source>
</evidence>
<comment type="caution">
    <text evidence="10">Lacks conserved residue(s) required for the propagation of feature annotation.</text>
</comment>
<organism evidence="15 16">
    <name type="scientific">Rotaria sordida</name>
    <dbReference type="NCBI Taxonomy" id="392033"/>
    <lineage>
        <taxon>Eukaryota</taxon>
        <taxon>Metazoa</taxon>
        <taxon>Spiralia</taxon>
        <taxon>Gnathifera</taxon>
        <taxon>Rotifera</taxon>
        <taxon>Eurotatoria</taxon>
        <taxon>Bdelloidea</taxon>
        <taxon>Philodinida</taxon>
        <taxon>Philodinidae</taxon>
        <taxon>Rotaria</taxon>
    </lineage>
</organism>
<feature type="binding site" evidence="9">
    <location>
        <begin position="253"/>
        <end position="255"/>
    </location>
    <ligand>
        <name>ATP</name>
        <dbReference type="ChEBI" id="CHEBI:30616"/>
    </ligand>
</feature>
<comment type="similarity">
    <text evidence="12">Belongs to the protein kinase superfamily. Ser/Thr protein kinase family. Aurora subfamily.</text>
</comment>
<feature type="signal peptide" evidence="13">
    <location>
        <begin position="1"/>
        <end position="23"/>
    </location>
</feature>
<feature type="disulfide bond" evidence="10">
    <location>
        <begin position="162"/>
        <end position="177"/>
    </location>
</feature>
<keyword evidence="6 10" id="KW-1015">Disulfide bond</keyword>
<dbReference type="InterPro" id="IPR023415">
    <property type="entry name" value="LDLR_class-A_CS"/>
</dbReference>
<dbReference type="PANTHER" id="PTHR24350">
    <property type="entry name" value="SERINE/THREONINE-PROTEIN KINASE IAL-RELATED"/>
    <property type="match status" value="1"/>
</dbReference>
<dbReference type="Proteomes" id="UP000663889">
    <property type="component" value="Unassembled WGS sequence"/>
</dbReference>
<accession>A0A815JK89</accession>
<dbReference type="CDD" id="cd00112">
    <property type="entry name" value="LDLa"/>
    <property type="match status" value="4"/>
</dbReference>
<dbReference type="InterPro" id="IPR036055">
    <property type="entry name" value="LDL_receptor-like_sf"/>
</dbReference>
<comment type="catalytic activity">
    <reaction evidence="8 12">
        <text>L-seryl-[protein] + ATP = O-phospho-L-seryl-[protein] + ADP + H(+)</text>
        <dbReference type="Rhea" id="RHEA:17989"/>
        <dbReference type="Rhea" id="RHEA-COMP:9863"/>
        <dbReference type="Rhea" id="RHEA-COMP:11604"/>
        <dbReference type="ChEBI" id="CHEBI:15378"/>
        <dbReference type="ChEBI" id="CHEBI:29999"/>
        <dbReference type="ChEBI" id="CHEBI:30616"/>
        <dbReference type="ChEBI" id="CHEBI:83421"/>
        <dbReference type="ChEBI" id="CHEBI:456216"/>
        <dbReference type="EC" id="2.7.11.1"/>
    </reaction>
</comment>
<evidence type="ECO:0000256" key="1">
    <source>
        <dbReference type="ARBA" id="ARBA00022527"/>
    </source>
</evidence>
<keyword evidence="1 12" id="KW-0723">Serine/threonine-protein kinase</keyword>
<evidence type="ECO:0000256" key="13">
    <source>
        <dbReference type="SAM" id="SignalP"/>
    </source>
</evidence>
<keyword evidence="3 9" id="KW-0547">Nucleotide-binding</keyword>
<dbReference type="InterPro" id="IPR011009">
    <property type="entry name" value="Kinase-like_dom_sf"/>
</dbReference>
<dbReference type="PROSITE" id="PS00107">
    <property type="entry name" value="PROTEIN_KINASE_ATP"/>
    <property type="match status" value="1"/>
</dbReference>
<evidence type="ECO:0000313" key="16">
    <source>
        <dbReference type="Proteomes" id="UP000663889"/>
    </source>
</evidence>
<evidence type="ECO:0000256" key="10">
    <source>
        <dbReference type="PROSITE-ProRule" id="PRU00124"/>
    </source>
</evidence>
<evidence type="ECO:0000256" key="5">
    <source>
        <dbReference type="ARBA" id="ARBA00022840"/>
    </source>
</evidence>
<dbReference type="Gene3D" id="4.10.400.10">
    <property type="entry name" value="Low-density Lipoprotein Receptor"/>
    <property type="match status" value="4"/>
</dbReference>
<reference evidence="15" key="1">
    <citation type="submission" date="2021-02" db="EMBL/GenBank/DDBJ databases">
        <authorList>
            <person name="Nowell W R."/>
        </authorList>
    </citation>
    <scope>NUCLEOTIDE SEQUENCE</scope>
</reference>
<dbReference type="Gene3D" id="3.30.200.20">
    <property type="entry name" value="Phosphorylase Kinase, domain 1"/>
    <property type="match status" value="1"/>
</dbReference>
<evidence type="ECO:0000256" key="8">
    <source>
        <dbReference type="ARBA" id="ARBA00048679"/>
    </source>
</evidence>
<feature type="disulfide bond" evidence="10">
    <location>
        <begin position="102"/>
        <end position="114"/>
    </location>
</feature>
<feature type="disulfide bond" evidence="10">
    <location>
        <begin position="44"/>
        <end position="59"/>
    </location>
</feature>
<evidence type="ECO:0000313" key="15">
    <source>
        <dbReference type="EMBL" id="CAF1381000.1"/>
    </source>
</evidence>
<evidence type="ECO:0000256" key="4">
    <source>
        <dbReference type="ARBA" id="ARBA00022777"/>
    </source>
</evidence>
<comment type="catalytic activity">
    <reaction evidence="7 12">
        <text>L-threonyl-[protein] + ATP = O-phospho-L-threonyl-[protein] + ADP + H(+)</text>
        <dbReference type="Rhea" id="RHEA:46608"/>
        <dbReference type="Rhea" id="RHEA-COMP:11060"/>
        <dbReference type="Rhea" id="RHEA-COMP:11605"/>
        <dbReference type="ChEBI" id="CHEBI:15378"/>
        <dbReference type="ChEBI" id="CHEBI:30013"/>
        <dbReference type="ChEBI" id="CHEBI:30616"/>
        <dbReference type="ChEBI" id="CHEBI:61977"/>
        <dbReference type="ChEBI" id="CHEBI:456216"/>
        <dbReference type="EC" id="2.7.11.1"/>
    </reaction>
</comment>
<feature type="binding site" evidence="9 11">
    <location>
        <position position="204"/>
    </location>
    <ligand>
        <name>ATP</name>
        <dbReference type="ChEBI" id="CHEBI:30616"/>
    </ligand>
</feature>
<feature type="domain" description="Protein kinase" evidence="14">
    <location>
        <begin position="175"/>
        <end position="413"/>
    </location>
</feature>
<sequence>MNLKILLLLFCSNFLLLYSITDACDINEWRCETGGRCIPLSWRCNRINDCTDASDERNCIYPRCSDSQFDCGDRCIPRSWVCDGDNDCGNNTDEQNCPPRRCSSTQFQCNDSQCIDASMKCNHVKDCNYGSDEGAFCNYRQCDNSTEFQCDIQRCLPLTQKCDGYYNCDDRTDELNCSNLLGRGRFGYVYCGREKQTRFVVALKILFKVQLKNSKMEQQVKREIEIQSNLKHPNILRLYGFFHDEQRIYLLLEYAPGGELYRRMQTEKILRESEAAGYVYQLCNALNYLHTKRVIHRILKLADFGWSAESTSTCKRTTLCGTLDYLPPEMLNGNGYDEKIDLWCLGVLTYEMIIGKPPFDSQTQHETIRMIRSIELTFPTGTSGDLRDLITKLLRRNPTDRLPLKDVAQHIWIVKNADIAAIEESYVKRKKTLNREN</sequence>
<dbReference type="SUPFAM" id="SSF56112">
    <property type="entry name" value="Protein kinase-like (PK-like)"/>
    <property type="match status" value="1"/>
</dbReference>
<dbReference type="FunFam" id="3.30.200.20:FF:000042">
    <property type="entry name" value="Aurora kinase A"/>
    <property type="match status" value="1"/>
</dbReference>
<feature type="chain" id="PRO_5032434656" description="Aurora kinase" evidence="13">
    <location>
        <begin position="24"/>
        <end position="437"/>
    </location>
</feature>
<name>A0A815JK89_9BILA</name>
<dbReference type="CDD" id="cd14007">
    <property type="entry name" value="STKc_Aurora"/>
    <property type="match status" value="1"/>
</dbReference>
<feature type="binding site" evidence="9">
    <location>
        <position position="185"/>
    </location>
    <ligand>
        <name>ATP</name>
        <dbReference type="ChEBI" id="CHEBI:30616"/>
    </ligand>
</feature>
<dbReference type="PROSITE" id="PS50068">
    <property type="entry name" value="LDLRA_2"/>
    <property type="match status" value="4"/>
</dbReference>
<dbReference type="PROSITE" id="PS50011">
    <property type="entry name" value="PROTEIN_KINASE_DOM"/>
    <property type="match status" value="1"/>
</dbReference>
<dbReference type="EC" id="2.7.11.1" evidence="12"/>
<feature type="disulfide bond" evidence="10">
    <location>
        <begin position="150"/>
        <end position="168"/>
    </location>
</feature>
<dbReference type="PRINTS" id="PR00261">
    <property type="entry name" value="LDLRECEPTOR"/>
</dbReference>
<feature type="binding site" evidence="9">
    <location>
        <position position="303"/>
    </location>
    <ligand>
        <name>ATP</name>
        <dbReference type="ChEBI" id="CHEBI:30616"/>
    </ligand>
</feature>
<gene>
    <name evidence="15" type="ORF">SEV965_LOCUS30415</name>
</gene>
<protein>
    <recommendedName>
        <fullName evidence="12">Aurora kinase</fullName>
        <ecNumber evidence="12">2.7.11.1</ecNumber>
    </recommendedName>
</protein>
<evidence type="ECO:0000256" key="2">
    <source>
        <dbReference type="ARBA" id="ARBA00022679"/>
    </source>
</evidence>
<feature type="disulfide bond" evidence="10">
    <location>
        <begin position="109"/>
        <end position="127"/>
    </location>
</feature>
<dbReference type="Gene3D" id="1.10.510.10">
    <property type="entry name" value="Transferase(Phosphotransferase) domain 1"/>
    <property type="match status" value="1"/>
</dbReference>
<dbReference type="AlphaFoldDB" id="A0A815JK89"/>
<dbReference type="InterPro" id="IPR017441">
    <property type="entry name" value="Protein_kinase_ATP_BS"/>
</dbReference>
<dbReference type="InterPro" id="IPR000719">
    <property type="entry name" value="Prot_kinase_dom"/>
</dbReference>
<proteinExistence type="inferred from homology"/>
<dbReference type="FunFam" id="1.10.510.10:FF:000235">
    <property type="entry name" value="Serine/threonine-protein kinase ark1"/>
    <property type="match status" value="1"/>
</dbReference>
<evidence type="ECO:0000256" key="7">
    <source>
        <dbReference type="ARBA" id="ARBA00047899"/>
    </source>
</evidence>
<dbReference type="PROSITE" id="PS01209">
    <property type="entry name" value="LDLRA_1"/>
    <property type="match status" value="4"/>
</dbReference>